<sequence>MKKKGATSVAPRRCALIQAVPDDNLVNRAERQYDPIASGCRFIDGIYLRHAYWRVEWHACAYFGRNAWSMESSSGIKQRDLPFVFRNGYRENPETGPRRLAAWKQTANHAAVHQIKNNGPGQLLPNRFRKRLRENLFTRDIFCGRLMAAIGMIAIRGRQSQ</sequence>
<reference evidence="2" key="2">
    <citation type="submission" date="2022-06" db="EMBL/GenBank/DDBJ databases">
        <title>Draft genome sequence of Burkholderia glumae strain GR20004 isolated from rice panicle showing bacterial panicle blight.</title>
        <authorList>
            <person name="Choi S.Y."/>
            <person name="Lee Y.H."/>
        </authorList>
    </citation>
    <scope>NUCLEOTIDE SEQUENCE</scope>
    <source>
        <strain evidence="2">GR20004</strain>
    </source>
</reference>
<evidence type="ECO:0000313" key="3">
    <source>
        <dbReference type="Proteomes" id="UP000594892"/>
    </source>
</evidence>
<dbReference type="EMBL" id="CP099583">
    <property type="protein sequence ID" value="USS41802.1"/>
    <property type="molecule type" value="Genomic_DNA"/>
</dbReference>
<dbReference type="RefSeq" id="WP_127913901.1">
    <property type="nucleotide sequence ID" value="NZ_CP021075.1"/>
</dbReference>
<keyword evidence="4" id="KW-1185">Reference proteome</keyword>
<reference evidence="1 3" key="1">
    <citation type="submission" date="2020-12" db="EMBL/GenBank/DDBJ databases">
        <title>FDA dAtabase for Regulatory Grade micrObial Sequences (FDA-ARGOS): Supporting development and validation of Infectious Disease Dx tests.</title>
        <authorList>
            <person name="Minogue T."/>
            <person name="Wolcott M."/>
            <person name="Wasieloski L."/>
            <person name="Aguilar W."/>
            <person name="Moore D."/>
            <person name="Jaissle J."/>
            <person name="Tallon L."/>
            <person name="Sadzewicz L."/>
            <person name="Zhao X."/>
            <person name="Boylan J."/>
            <person name="Ott S."/>
            <person name="Bowen H."/>
            <person name="Vavikolanu K."/>
            <person name="Mehta A."/>
            <person name="Aluvathingal J."/>
            <person name="Nadendla S."/>
            <person name="Yan Y."/>
            <person name="Sichtig H."/>
        </authorList>
    </citation>
    <scope>NUCLEOTIDE SEQUENCE [LARGE SCALE GENOMIC DNA]</scope>
    <source>
        <strain evidence="1 3">FDAARGOS_949</strain>
    </source>
</reference>
<dbReference type="GeneID" id="45699020"/>
<name>A0AAP9XXH6_BURGL</name>
<protein>
    <submittedName>
        <fullName evidence="1">Uncharacterized protein</fullName>
    </submittedName>
</protein>
<proteinExistence type="predicted"/>
<evidence type="ECO:0000313" key="1">
    <source>
        <dbReference type="EMBL" id="QPQ90065.1"/>
    </source>
</evidence>
<evidence type="ECO:0000313" key="4">
    <source>
        <dbReference type="Proteomes" id="UP001056386"/>
    </source>
</evidence>
<dbReference type="EMBL" id="CP065600">
    <property type="protein sequence ID" value="QPQ90065.1"/>
    <property type="molecule type" value="Genomic_DNA"/>
</dbReference>
<dbReference type="Proteomes" id="UP000594892">
    <property type="component" value="Chromosome 1"/>
</dbReference>
<dbReference type="Proteomes" id="UP001056386">
    <property type="component" value="Chromosome 2"/>
</dbReference>
<organism evidence="1 3">
    <name type="scientific">Burkholderia glumae</name>
    <name type="common">Pseudomonas glumae</name>
    <dbReference type="NCBI Taxonomy" id="337"/>
    <lineage>
        <taxon>Bacteria</taxon>
        <taxon>Pseudomonadati</taxon>
        <taxon>Pseudomonadota</taxon>
        <taxon>Betaproteobacteria</taxon>
        <taxon>Burkholderiales</taxon>
        <taxon>Burkholderiaceae</taxon>
        <taxon>Burkholderia</taxon>
    </lineage>
</organism>
<dbReference type="AlphaFoldDB" id="A0AAP9XXH6"/>
<evidence type="ECO:0000313" key="2">
    <source>
        <dbReference type="EMBL" id="USS41802.1"/>
    </source>
</evidence>
<gene>
    <name evidence="1" type="ORF">I6H06_10795</name>
    <name evidence="2" type="ORF">NFI99_05895</name>
</gene>
<accession>A0AAP9XXH6</accession>